<sequence length="232" mass="25708">MGSGLTPLFGLPAQSPPTPPLRTVRLRLCEGWPPAPAPCRRFRAPSCRCRRRNLSLSLVGCDVLEFTILRRRGGFGPVYKETSVDERPQAVAVKLLGTSRARRATKEWLTSIGAAKGLAFLHEAAKPVIYRDFKTSNILLDSGGRQWTRTGLRESKTLWNGRGPCLNDSRRLDRVMDRRLNGQYPTRAAQKAAAIAHKCLNMSAVVEALESLLALDDATIEPFVYTAPPENR</sequence>
<dbReference type="EMBL" id="JACEFO010001694">
    <property type="protein sequence ID" value="KAF8720587.1"/>
    <property type="molecule type" value="Genomic_DNA"/>
</dbReference>
<dbReference type="InterPro" id="IPR011009">
    <property type="entry name" value="Kinase-like_dom_sf"/>
</dbReference>
<protein>
    <recommendedName>
        <fullName evidence="3">Protein kinase domain-containing protein</fullName>
    </recommendedName>
</protein>
<dbReference type="Gene3D" id="1.10.510.10">
    <property type="entry name" value="Transferase(Phosphotransferase) domain 1"/>
    <property type="match status" value="1"/>
</dbReference>
<evidence type="ECO:0008006" key="3">
    <source>
        <dbReference type="Google" id="ProtNLM"/>
    </source>
</evidence>
<name>A0A835EWK1_9POAL</name>
<dbReference type="OrthoDB" id="781312at2759"/>
<evidence type="ECO:0000313" key="2">
    <source>
        <dbReference type="Proteomes" id="UP000636709"/>
    </source>
</evidence>
<dbReference type="InterPro" id="IPR050823">
    <property type="entry name" value="Plant_Ser_Thr_Prot_Kinase"/>
</dbReference>
<reference evidence="1" key="1">
    <citation type="submission" date="2020-07" db="EMBL/GenBank/DDBJ databases">
        <title>Genome sequence and genetic diversity analysis of an under-domesticated orphan crop, white fonio (Digitaria exilis).</title>
        <authorList>
            <person name="Bennetzen J.L."/>
            <person name="Chen S."/>
            <person name="Ma X."/>
            <person name="Wang X."/>
            <person name="Yssel A.E.J."/>
            <person name="Chaluvadi S.R."/>
            <person name="Johnson M."/>
            <person name="Gangashetty P."/>
            <person name="Hamidou F."/>
            <person name="Sanogo M.D."/>
            <person name="Zwaenepoel A."/>
            <person name="Wallace J."/>
            <person name="Van De Peer Y."/>
            <person name="Van Deynze A."/>
        </authorList>
    </citation>
    <scope>NUCLEOTIDE SEQUENCE</scope>
    <source>
        <tissue evidence="1">Leaves</tissue>
    </source>
</reference>
<proteinExistence type="predicted"/>
<gene>
    <name evidence="1" type="ORF">HU200_023688</name>
</gene>
<organism evidence="1 2">
    <name type="scientific">Digitaria exilis</name>
    <dbReference type="NCBI Taxonomy" id="1010633"/>
    <lineage>
        <taxon>Eukaryota</taxon>
        <taxon>Viridiplantae</taxon>
        <taxon>Streptophyta</taxon>
        <taxon>Embryophyta</taxon>
        <taxon>Tracheophyta</taxon>
        <taxon>Spermatophyta</taxon>
        <taxon>Magnoliopsida</taxon>
        <taxon>Liliopsida</taxon>
        <taxon>Poales</taxon>
        <taxon>Poaceae</taxon>
        <taxon>PACMAD clade</taxon>
        <taxon>Panicoideae</taxon>
        <taxon>Panicodae</taxon>
        <taxon>Paniceae</taxon>
        <taxon>Anthephorinae</taxon>
        <taxon>Digitaria</taxon>
    </lineage>
</organism>
<dbReference type="Proteomes" id="UP000636709">
    <property type="component" value="Unassembled WGS sequence"/>
</dbReference>
<evidence type="ECO:0000313" key="1">
    <source>
        <dbReference type="EMBL" id="KAF8720587.1"/>
    </source>
</evidence>
<comment type="caution">
    <text evidence="1">The sequence shown here is derived from an EMBL/GenBank/DDBJ whole genome shotgun (WGS) entry which is preliminary data.</text>
</comment>
<dbReference type="PANTHER" id="PTHR45621">
    <property type="entry name" value="OS01G0588500 PROTEIN-RELATED"/>
    <property type="match status" value="1"/>
</dbReference>
<keyword evidence="2" id="KW-1185">Reference proteome</keyword>
<dbReference type="SUPFAM" id="SSF56112">
    <property type="entry name" value="Protein kinase-like (PK-like)"/>
    <property type="match status" value="1"/>
</dbReference>
<accession>A0A835EWK1</accession>
<dbReference type="AlphaFoldDB" id="A0A835EWK1"/>